<evidence type="ECO:0000313" key="2">
    <source>
        <dbReference type="EMBL" id="KAF4966585.1"/>
    </source>
</evidence>
<dbReference type="EMBL" id="JABEXW010000282">
    <property type="protein sequence ID" value="KAF4966585.1"/>
    <property type="molecule type" value="Genomic_DNA"/>
</dbReference>
<dbReference type="AlphaFoldDB" id="A0A8H4TYQ4"/>
<dbReference type="Proteomes" id="UP000622797">
    <property type="component" value="Unassembled WGS sequence"/>
</dbReference>
<feature type="compositionally biased region" description="Basic residues" evidence="1">
    <location>
        <begin position="1"/>
        <end position="11"/>
    </location>
</feature>
<name>A0A8H4TYQ4_9HYPO</name>
<protein>
    <submittedName>
        <fullName evidence="2">Uncharacterized protein</fullName>
    </submittedName>
</protein>
<feature type="compositionally biased region" description="Low complexity" evidence="1">
    <location>
        <begin position="19"/>
        <end position="37"/>
    </location>
</feature>
<reference evidence="2" key="1">
    <citation type="journal article" date="2020" name="BMC Genomics">
        <title>Correction to: Identification and distribution of gene clusters required for synthesis of sphingolipid metabolism inhibitors in diverse species of the filamentous fungus Fusarium.</title>
        <authorList>
            <person name="Kim H.S."/>
            <person name="Lohmar J.M."/>
            <person name="Busman M."/>
            <person name="Brown D.W."/>
            <person name="Naumann T.A."/>
            <person name="Divon H.H."/>
            <person name="Lysoe E."/>
            <person name="Uhlig S."/>
            <person name="Proctor R.H."/>
        </authorList>
    </citation>
    <scope>NUCLEOTIDE SEQUENCE</scope>
    <source>
        <strain evidence="2">NRRL 20472</strain>
    </source>
</reference>
<gene>
    <name evidence="2" type="ORF">FSARC_5749</name>
</gene>
<feature type="region of interest" description="Disordered" evidence="1">
    <location>
        <begin position="1"/>
        <end position="40"/>
    </location>
</feature>
<comment type="caution">
    <text evidence="2">The sequence shown here is derived from an EMBL/GenBank/DDBJ whole genome shotgun (WGS) entry which is preliminary data.</text>
</comment>
<organism evidence="2 3">
    <name type="scientific">Fusarium sarcochroum</name>
    <dbReference type="NCBI Taxonomy" id="1208366"/>
    <lineage>
        <taxon>Eukaryota</taxon>
        <taxon>Fungi</taxon>
        <taxon>Dikarya</taxon>
        <taxon>Ascomycota</taxon>
        <taxon>Pezizomycotina</taxon>
        <taxon>Sordariomycetes</taxon>
        <taxon>Hypocreomycetidae</taxon>
        <taxon>Hypocreales</taxon>
        <taxon>Nectriaceae</taxon>
        <taxon>Fusarium</taxon>
        <taxon>Fusarium lateritium species complex</taxon>
    </lineage>
</organism>
<sequence length="184" mass="20215">MSRIVKLKRKPLPSSPTRNSLPTSSSKPSPSKLNSPKAEQRFSQFGRTCPVCKTNIINRNGSFKRHVERHAKLAKLQAANINVQPVRAQDPEFDVALARDMWMSTPAKHRAAGGVFLDGPLAGKGDFEGMPDVFLPNGRVKNRCIWIKKDLEAGRIGRSPLKALKNTNATAGSFDEGVDMDGEH</sequence>
<evidence type="ECO:0000313" key="3">
    <source>
        <dbReference type="Proteomes" id="UP000622797"/>
    </source>
</evidence>
<proteinExistence type="predicted"/>
<dbReference type="OrthoDB" id="5087463at2759"/>
<keyword evidence="3" id="KW-1185">Reference proteome</keyword>
<reference evidence="2" key="2">
    <citation type="submission" date="2020-05" db="EMBL/GenBank/DDBJ databases">
        <authorList>
            <person name="Kim H.-S."/>
            <person name="Proctor R.H."/>
            <person name="Brown D.W."/>
        </authorList>
    </citation>
    <scope>NUCLEOTIDE SEQUENCE</scope>
    <source>
        <strain evidence="2">NRRL 20472</strain>
    </source>
</reference>
<accession>A0A8H4TYQ4</accession>
<evidence type="ECO:0000256" key="1">
    <source>
        <dbReference type="SAM" id="MobiDB-lite"/>
    </source>
</evidence>